<dbReference type="OrthoDB" id="9811954at2"/>
<dbReference type="KEGG" id="pamo:BAR1_00130"/>
<feature type="transmembrane region" description="Helical" evidence="5">
    <location>
        <begin position="118"/>
        <end position="139"/>
    </location>
</feature>
<dbReference type="NCBIfam" id="NF002099">
    <property type="entry name" value="PRK00944.1"/>
    <property type="match status" value="1"/>
</dbReference>
<keyword evidence="3 5" id="KW-1133">Transmembrane helix</keyword>
<evidence type="ECO:0000256" key="2">
    <source>
        <dbReference type="ARBA" id="ARBA00022692"/>
    </source>
</evidence>
<keyword evidence="1" id="KW-1003">Cell membrane</keyword>
<feature type="transmembrane region" description="Helical" evidence="5">
    <location>
        <begin position="145"/>
        <end position="163"/>
    </location>
</feature>
<gene>
    <name evidence="6" type="ORF">BAR1_00130</name>
</gene>
<accession>A0A347UC99</accession>
<evidence type="ECO:0000313" key="7">
    <source>
        <dbReference type="Proteomes" id="UP000261704"/>
    </source>
</evidence>
<evidence type="ECO:0000256" key="3">
    <source>
        <dbReference type="ARBA" id="ARBA00022989"/>
    </source>
</evidence>
<dbReference type="Pfam" id="PF10755">
    <property type="entry name" value="DUF2585"/>
    <property type="match status" value="1"/>
</dbReference>
<evidence type="ECO:0000256" key="1">
    <source>
        <dbReference type="ARBA" id="ARBA00022475"/>
    </source>
</evidence>
<name>A0A347UC99_9RHOB</name>
<dbReference type="GO" id="GO:0005886">
    <property type="term" value="C:plasma membrane"/>
    <property type="evidence" value="ECO:0007669"/>
    <property type="project" value="InterPro"/>
</dbReference>
<proteinExistence type="predicted"/>
<keyword evidence="2 5" id="KW-0812">Transmembrane</keyword>
<sequence>MSINRRNFPYWLVFAIILATAGILYSMGRVLICKCGTVKLWYFALNTSEGSQHLFDWYSPSHLIHGILFYAILWLVARRLDVGWRLVIATIVESAWEIMENTNAVIERYREVTISLDYFGDSVVNSMADIFAMLVGFWLARRLPVWASVAIVIGFEVLTTALIRDGLTLNIVMLLYPLDIIRDWQAAL</sequence>
<evidence type="ECO:0000256" key="5">
    <source>
        <dbReference type="SAM" id="Phobius"/>
    </source>
</evidence>
<dbReference type="RefSeq" id="WP_118941135.1">
    <property type="nucleotide sequence ID" value="NZ_CP032125.1"/>
</dbReference>
<evidence type="ECO:0000313" key="6">
    <source>
        <dbReference type="EMBL" id="AXX96477.1"/>
    </source>
</evidence>
<reference evidence="6 7" key="1">
    <citation type="submission" date="2018-09" db="EMBL/GenBank/DDBJ databases">
        <title>Profundibacter amoris BAR1 gen. nov., sp. nov., a new member of the Roseobacter clade isolated at Lokis Castle Vent Field on the Arctic Mid-Oceanic Ridge.</title>
        <authorList>
            <person name="Le Moine Bauer S."/>
            <person name="Sjoeberg A.G."/>
            <person name="L'Haridon S."/>
            <person name="Stokke R."/>
            <person name="Roalkvam I."/>
            <person name="Steen I.H."/>
            <person name="Dahle H."/>
        </authorList>
    </citation>
    <scope>NUCLEOTIDE SEQUENCE [LARGE SCALE GENOMIC DNA]</scope>
    <source>
        <strain evidence="6 7">BAR1</strain>
    </source>
</reference>
<evidence type="ECO:0000256" key="4">
    <source>
        <dbReference type="ARBA" id="ARBA00023136"/>
    </source>
</evidence>
<keyword evidence="7" id="KW-1185">Reference proteome</keyword>
<dbReference type="Proteomes" id="UP000261704">
    <property type="component" value="Chromosome"/>
</dbReference>
<dbReference type="AlphaFoldDB" id="A0A347UC99"/>
<organism evidence="6 7">
    <name type="scientific">Profundibacter amoris</name>
    <dbReference type="NCBI Taxonomy" id="2171755"/>
    <lineage>
        <taxon>Bacteria</taxon>
        <taxon>Pseudomonadati</taxon>
        <taxon>Pseudomonadota</taxon>
        <taxon>Alphaproteobacteria</taxon>
        <taxon>Rhodobacterales</taxon>
        <taxon>Paracoccaceae</taxon>
        <taxon>Profundibacter</taxon>
    </lineage>
</organism>
<keyword evidence="4 5" id="KW-0472">Membrane</keyword>
<dbReference type="EMBL" id="CP032125">
    <property type="protein sequence ID" value="AXX96477.1"/>
    <property type="molecule type" value="Genomic_DNA"/>
</dbReference>
<dbReference type="InterPro" id="IPR019691">
    <property type="entry name" value="DUF2585"/>
</dbReference>
<protein>
    <submittedName>
        <fullName evidence="6">DUF2585 domain-containing protein</fullName>
    </submittedName>
</protein>